<dbReference type="HOGENOM" id="CLU_2851079_0_0_1"/>
<evidence type="ECO:0000313" key="1">
    <source>
        <dbReference type="EMBL" id="EDO00941.1"/>
    </source>
</evidence>
<accession>A7EDM5</accession>
<dbReference type="AlphaFoldDB" id="A7EDM5"/>
<dbReference type="InParanoid" id="A7EDM5"/>
<evidence type="ECO:0000313" key="2">
    <source>
        <dbReference type="Proteomes" id="UP000001312"/>
    </source>
</evidence>
<protein>
    <submittedName>
        <fullName evidence="1">Uncharacterized protein</fullName>
    </submittedName>
</protein>
<organism evidence="1 2">
    <name type="scientific">Sclerotinia sclerotiorum (strain ATCC 18683 / 1980 / Ss-1)</name>
    <name type="common">White mold</name>
    <name type="synonym">Whetzelinia sclerotiorum</name>
    <dbReference type="NCBI Taxonomy" id="665079"/>
    <lineage>
        <taxon>Eukaryota</taxon>
        <taxon>Fungi</taxon>
        <taxon>Dikarya</taxon>
        <taxon>Ascomycota</taxon>
        <taxon>Pezizomycotina</taxon>
        <taxon>Leotiomycetes</taxon>
        <taxon>Helotiales</taxon>
        <taxon>Sclerotiniaceae</taxon>
        <taxon>Sclerotinia</taxon>
    </lineage>
</organism>
<dbReference type="EMBL" id="CH476624">
    <property type="protein sequence ID" value="EDO00941.1"/>
    <property type="molecule type" value="Genomic_DNA"/>
</dbReference>
<dbReference type="Proteomes" id="UP000001312">
    <property type="component" value="Unassembled WGS sequence"/>
</dbReference>
<keyword evidence="2" id="KW-1185">Reference proteome</keyword>
<sequence>MGGDGMYSTKPVLEKSLRPFPCAKLRVFEIRRNSKSLCESYLVAYMRRDARRAEDNDKEKVRLQN</sequence>
<name>A7EDM5_SCLS1</name>
<dbReference type="GeneID" id="5491418"/>
<gene>
    <name evidence="1" type="ORF">SS1G_03415</name>
</gene>
<proteinExistence type="predicted"/>
<dbReference type="RefSeq" id="XP_001595326.1">
    <property type="nucleotide sequence ID" value="XM_001595276.1"/>
</dbReference>
<dbReference type="KEGG" id="ssl:SS1G_03415"/>
<reference evidence="2" key="1">
    <citation type="journal article" date="2011" name="PLoS Genet.">
        <title>Genomic analysis of the necrotrophic fungal pathogens Sclerotinia sclerotiorum and Botrytis cinerea.</title>
        <authorList>
            <person name="Amselem J."/>
            <person name="Cuomo C.A."/>
            <person name="van Kan J.A."/>
            <person name="Viaud M."/>
            <person name="Benito E.P."/>
            <person name="Couloux A."/>
            <person name="Coutinho P.M."/>
            <person name="de Vries R.P."/>
            <person name="Dyer P.S."/>
            <person name="Fillinger S."/>
            <person name="Fournier E."/>
            <person name="Gout L."/>
            <person name="Hahn M."/>
            <person name="Kohn L."/>
            <person name="Lapalu N."/>
            <person name="Plummer K.M."/>
            <person name="Pradier J.M."/>
            <person name="Quevillon E."/>
            <person name="Sharon A."/>
            <person name="Simon A."/>
            <person name="ten Have A."/>
            <person name="Tudzynski B."/>
            <person name="Tudzynski P."/>
            <person name="Wincker P."/>
            <person name="Andrew M."/>
            <person name="Anthouard V."/>
            <person name="Beever R.E."/>
            <person name="Beffa R."/>
            <person name="Benoit I."/>
            <person name="Bouzid O."/>
            <person name="Brault B."/>
            <person name="Chen Z."/>
            <person name="Choquer M."/>
            <person name="Collemare J."/>
            <person name="Cotton P."/>
            <person name="Danchin E.G."/>
            <person name="Da Silva C."/>
            <person name="Gautier A."/>
            <person name="Giraud C."/>
            <person name="Giraud T."/>
            <person name="Gonzalez C."/>
            <person name="Grossetete S."/>
            <person name="Guldener U."/>
            <person name="Henrissat B."/>
            <person name="Howlett B.J."/>
            <person name="Kodira C."/>
            <person name="Kretschmer M."/>
            <person name="Lappartient A."/>
            <person name="Leroch M."/>
            <person name="Levis C."/>
            <person name="Mauceli E."/>
            <person name="Neuveglise C."/>
            <person name="Oeser B."/>
            <person name="Pearson M."/>
            <person name="Poulain J."/>
            <person name="Poussereau N."/>
            <person name="Quesneville H."/>
            <person name="Rascle C."/>
            <person name="Schumacher J."/>
            <person name="Segurens B."/>
            <person name="Sexton A."/>
            <person name="Silva E."/>
            <person name="Sirven C."/>
            <person name="Soanes D.M."/>
            <person name="Talbot N.J."/>
            <person name="Templeton M."/>
            <person name="Yandava C."/>
            <person name="Yarden O."/>
            <person name="Zeng Q."/>
            <person name="Rollins J.A."/>
            <person name="Lebrun M.H."/>
            <person name="Dickman M."/>
        </authorList>
    </citation>
    <scope>NUCLEOTIDE SEQUENCE [LARGE SCALE GENOMIC DNA]</scope>
    <source>
        <strain evidence="2">ATCC 18683 / 1980 / Ss-1</strain>
    </source>
</reference>